<evidence type="ECO:0000313" key="9">
    <source>
        <dbReference type="Proteomes" id="UP000035057"/>
    </source>
</evidence>
<evidence type="ECO:0000256" key="5">
    <source>
        <dbReference type="SAM" id="MobiDB-lite"/>
    </source>
</evidence>
<name>A0A072N576_9GAMM</name>
<dbReference type="InterPro" id="IPR020460">
    <property type="entry name" value="Znf_C4-type_bac"/>
</dbReference>
<dbReference type="OrthoDB" id="6064855at2"/>
<keyword evidence="1" id="KW-0479">Metal-binding</keyword>
<reference evidence="8 9" key="1">
    <citation type="submission" date="2012-12" db="EMBL/GenBank/DDBJ databases">
        <title>Genome assembly of Marinobacter sp. AK21.</title>
        <authorList>
            <person name="Khatri I."/>
            <person name="Kumar R."/>
            <person name="Vaidya B."/>
            <person name="Subramanian S."/>
            <person name="Pinnaka A."/>
        </authorList>
    </citation>
    <scope>NUCLEOTIDE SEQUENCE [LARGE SCALE GENOMIC DNA]</scope>
    <source>
        <strain evidence="8 9">AK21</strain>
    </source>
</reference>
<dbReference type="Gene3D" id="1.20.120.910">
    <property type="entry name" value="DksA, coiled-coil domain"/>
    <property type="match status" value="1"/>
</dbReference>
<evidence type="ECO:0000259" key="6">
    <source>
        <dbReference type="Pfam" id="PF01258"/>
    </source>
</evidence>
<organism evidence="8 9">
    <name type="scientific">Marinobacter nitratireducens</name>
    <dbReference type="NCBI Taxonomy" id="1137280"/>
    <lineage>
        <taxon>Bacteria</taxon>
        <taxon>Pseudomonadati</taxon>
        <taxon>Pseudomonadota</taxon>
        <taxon>Gammaproteobacteria</taxon>
        <taxon>Pseudomonadales</taxon>
        <taxon>Marinobacteraceae</taxon>
        <taxon>Marinobacter</taxon>
    </lineage>
</organism>
<dbReference type="EMBL" id="ANIE01000003">
    <property type="protein sequence ID" value="KEF32093.1"/>
    <property type="molecule type" value="Genomic_DNA"/>
</dbReference>
<dbReference type="RefSeq" id="WP_036128517.1">
    <property type="nucleotide sequence ID" value="NZ_ANIE01000003.1"/>
</dbReference>
<dbReference type="SUPFAM" id="SSF57716">
    <property type="entry name" value="Glucocorticoid receptor-like (DNA-binding domain)"/>
    <property type="match status" value="1"/>
</dbReference>
<evidence type="ECO:0000256" key="2">
    <source>
        <dbReference type="ARBA" id="ARBA00022771"/>
    </source>
</evidence>
<evidence type="ECO:0000256" key="4">
    <source>
        <dbReference type="PROSITE-ProRule" id="PRU00510"/>
    </source>
</evidence>
<protein>
    <submittedName>
        <fullName evidence="8">Transcriptional regulator, TraR/DksA family</fullName>
    </submittedName>
</protein>
<dbReference type="Pfam" id="PF01258">
    <property type="entry name" value="zf-dskA_traR"/>
    <property type="match status" value="1"/>
</dbReference>
<evidence type="ECO:0000256" key="3">
    <source>
        <dbReference type="ARBA" id="ARBA00022833"/>
    </source>
</evidence>
<dbReference type="PATRIC" id="fig|1137280.3.peg.543"/>
<dbReference type="STRING" id="1137280.D777_00727"/>
<keyword evidence="2" id="KW-0863">Zinc-finger</keyword>
<dbReference type="PANTHER" id="PTHR33823:SF4">
    <property type="entry name" value="GENERAL STRESS PROTEIN 16O"/>
    <property type="match status" value="1"/>
</dbReference>
<gene>
    <name evidence="8" type="ORF">D777_00727</name>
</gene>
<proteinExistence type="predicted"/>
<keyword evidence="9" id="KW-1185">Reference proteome</keyword>
<evidence type="ECO:0000313" key="8">
    <source>
        <dbReference type="EMBL" id="KEF32093.1"/>
    </source>
</evidence>
<dbReference type="InterPro" id="IPR048487">
    <property type="entry name" value="DksA-like_N"/>
</dbReference>
<dbReference type="InterPro" id="IPR020458">
    <property type="entry name" value="Znf_DskA_TraR_CS"/>
</dbReference>
<dbReference type="PROSITE" id="PS01102">
    <property type="entry name" value="ZF_DKSA_1"/>
    <property type="match status" value="1"/>
</dbReference>
<feature type="domain" description="DnaK suppressor protein-like N-terminal" evidence="7">
    <location>
        <begin position="7"/>
        <end position="71"/>
    </location>
</feature>
<dbReference type="SUPFAM" id="SSF109635">
    <property type="entry name" value="DnaK suppressor protein DksA, alpha-hairpin domain"/>
    <property type="match status" value="1"/>
</dbReference>
<feature type="compositionally biased region" description="Basic and acidic residues" evidence="5">
    <location>
        <begin position="25"/>
        <end position="35"/>
    </location>
</feature>
<dbReference type="InterPro" id="IPR000962">
    <property type="entry name" value="Znf_DskA_TraR"/>
</dbReference>
<dbReference type="PANTHER" id="PTHR33823">
    <property type="entry name" value="RNA POLYMERASE-BINDING TRANSCRIPTION FACTOR DKSA-RELATED"/>
    <property type="match status" value="1"/>
</dbReference>
<dbReference type="PRINTS" id="PR00618">
    <property type="entry name" value="DKSAZNFINGER"/>
</dbReference>
<dbReference type="AlphaFoldDB" id="A0A072N576"/>
<feature type="domain" description="Zinc finger DksA/TraR C4-type" evidence="6">
    <location>
        <begin position="78"/>
        <end position="105"/>
    </location>
</feature>
<dbReference type="Pfam" id="PF21173">
    <property type="entry name" value="DksA-like_N"/>
    <property type="match status" value="1"/>
</dbReference>
<evidence type="ECO:0000259" key="7">
    <source>
        <dbReference type="Pfam" id="PF21173"/>
    </source>
</evidence>
<accession>A0A072N576</accession>
<dbReference type="GO" id="GO:0008270">
    <property type="term" value="F:zinc ion binding"/>
    <property type="evidence" value="ECO:0007669"/>
    <property type="project" value="UniProtKB-KW"/>
</dbReference>
<comment type="caution">
    <text evidence="8">The sequence shown here is derived from an EMBL/GenBank/DDBJ whole genome shotgun (WGS) entry which is preliminary data.</text>
</comment>
<dbReference type="Proteomes" id="UP000035057">
    <property type="component" value="Unassembled WGS sequence"/>
</dbReference>
<evidence type="ECO:0000256" key="1">
    <source>
        <dbReference type="ARBA" id="ARBA00022723"/>
    </source>
</evidence>
<dbReference type="InterPro" id="IPR037187">
    <property type="entry name" value="DnaK_N"/>
</dbReference>
<feature type="region of interest" description="Disordered" evidence="5">
    <location>
        <begin position="25"/>
        <end position="57"/>
    </location>
</feature>
<dbReference type="PROSITE" id="PS51128">
    <property type="entry name" value="ZF_DKSA_2"/>
    <property type="match status" value="1"/>
</dbReference>
<sequence length="106" mass="12090">MTNRKSELETLRADLKARLARYEAHQRREDGALEKDFEEQATQTQNDEVVDSLETETRDELSQIEHALERIEHGLGDSCESCGEPIDPRRLQVLPYTTLCVDCAGD</sequence>
<feature type="zinc finger region" description="dksA C4-type" evidence="4">
    <location>
        <begin position="79"/>
        <end position="103"/>
    </location>
</feature>
<keyword evidence="3" id="KW-0862">Zinc</keyword>